<dbReference type="PANTHER" id="PTHR10920">
    <property type="entry name" value="RIBOSOMAL RNA METHYLTRANSFERASE"/>
    <property type="match status" value="1"/>
</dbReference>
<protein>
    <recommendedName>
        <fullName evidence="6">rRNA methyltransferase 2, mitochondrial</fullName>
    </recommendedName>
</protein>
<keyword evidence="5" id="KW-0949">S-adenosyl-L-methionine</keyword>
<feature type="domain" description="Ribosomal RNA methyltransferase FtsJ" evidence="8">
    <location>
        <begin position="41"/>
        <end position="88"/>
    </location>
</feature>
<organism evidence="9 10">
    <name type="scientific">Cyclocybe aegerita</name>
    <name type="common">Black poplar mushroom</name>
    <name type="synonym">Agrocybe aegerita</name>
    <dbReference type="NCBI Taxonomy" id="1973307"/>
    <lineage>
        <taxon>Eukaryota</taxon>
        <taxon>Fungi</taxon>
        <taxon>Dikarya</taxon>
        <taxon>Basidiomycota</taxon>
        <taxon>Agaricomycotina</taxon>
        <taxon>Agaricomycetes</taxon>
        <taxon>Agaricomycetidae</taxon>
        <taxon>Agaricales</taxon>
        <taxon>Agaricineae</taxon>
        <taxon>Bolbitiaceae</taxon>
        <taxon>Cyclocybe</taxon>
    </lineage>
</organism>
<evidence type="ECO:0000313" key="9">
    <source>
        <dbReference type="EMBL" id="CAA7263803.1"/>
    </source>
</evidence>
<evidence type="ECO:0000259" key="8">
    <source>
        <dbReference type="Pfam" id="PF01728"/>
    </source>
</evidence>
<accession>A0A8S0WJG8</accession>
<reference evidence="9 10" key="1">
    <citation type="submission" date="2020-01" db="EMBL/GenBank/DDBJ databases">
        <authorList>
            <person name="Gupta K D."/>
        </authorList>
    </citation>
    <scope>NUCLEOTIDE SEQUENCE [LARGE SCALE GENOMIC DNA]</scope>
</reference>
<keyword evidence="2" id="KW-0698">rRNA processing</keyword>
<evidence type="ECO:0000256" key="3">
    <source>
        <dbReference type="ARBA" id="ARBA00022603"/>
    </source>
</evidence>
<dbReference type="EMBL" id="CACVBS010000041">
    <property type="protein sequence ID" value="CAA7263803.1"/>
    <property type="molecule type" value="Genomic_DNA"/>
</dbReference>
<dbReference type="GO" id="GO:0008650">
    <property type="term" value="F:rRNA (uridine-2'-O-)-methyltransferase activity"/>
    <property type="evidence" value="ECO:0007669"/>
    <property type="project" value="TreeGrafter"/>
</dbReference>
<evidence type="ECO:0000256" key="2">
    <source>
        <dbReference type="ARBA" id="ARBA00022552"/>
    </source>
</evidence>
<dbReference type="Pfam" id="PF01728">
    <property type="entry name" value="FtsJ"/>
    <property type="match status" value="2"/>
</dbReference>
<evidence type="ECO:0000256" key="1">
    <source>
        <dbReference type="ARBA" id="ARBA00009258"/>
    </source>
</evidence>
<dbReference type="SUPFAM" id="SSF53335">
    <property type="entry name" value="S-adenosyl-L-methionine-dependent methyltransferases"/>
    <property type="match status" value="2"/>
</dbReference>
<feature type="domain" description="Ribosomal RNA methyltransferase FtsJ" evidence="8">
    <location>
        <begin position="170"/>
        <end position="316"/>
    </location>
</feature>
<gene>
    <name evidence="9" type="ORF">AAE3_LOCUS6102</name>
</gene>
<evidence type="ECO:0000256" key="4">
    <source>
        <dbReference type="ARBA" id="ARBA00022679"/>
    </source>
</evidence>
<evidence type="ECO:0000313" key="10">
    <source>
        <dbReference type="Proteomes" id="UP000467700"/>
    </source>
</evidence>
<name>A0A8S0WJG8_CYCAE</name>
<evidence type="ECO:0000256" key="7">
    <source>
        <dbReference type="SAM" id="MobiDB-lite"/>
    </source>
</evidence>
<dbReference type="InterPro" id="IPR050082">
    <property type="entry name" value="RNA_methyltr_RlmE"/>
</dbReference>
<feature type="region of interest" description="Disordered" evidence="7">
    <location>
        <begin position="106"/>
        <end position="146"/>
    </location>
</feature>
<keyword evidence="3" id="KW-0489">Methyltransferase</keyword>
<dbReference type="Proteomes" id="UP000467700">
    <property type="component" value="Unassembled WGS sequence"/>
</dbReference>
<dbReference type="Gene3D" id="3.40.50.150">
    <property type="entry name" value="Vaccinia Virus protein VP39"/>
    <property type="match status" value="1"/>
</dbReference>
<dbReference type="PANTHER" id="PTHR10920:SF18">
    <property type="entry name" value="RRNA METHYLTRANSFERASE 2, MITOCHONDRIAL"/>
    <property type="match status" value="1"/>
</dbReference>
<dbReference type="InterPro" id="IPR015507">
    <property type="entry name" value="rRNA-MeTfrase_E"/>
</dbReference>
<evidence type="ECO:0000256" key="6">
    <source>
        <dbReference type="ARBA" id="ARBA00041184"/>
    </source>
</evidence>
<feature type="compositionally biased region" description="Basic residues" evidence="7">
    <location>
        <begin position="133"/>
        <end position="145"/>
    </location>
</feature>
<comment type="caution">
    <text evidence="9">The sequence shown here is derived from an EMBL/GenBank/DDBJ whole genome shotgun (WGS) entry which is preliminary data.</text>
</comment>
<dbReference type="HAMAP" id="MF_01547">
    <property type="entry name" value="RNA_methyltr_E"/>
    <property type="match status" value="1"/>
</dbReference>
<comment type="similarity">
    <text evidence="1">Belongs to the class I-like SAM-binding methyltransferase superfamily. RNA methyltransferase RlmE family.</text>
</comment>
<evidence type="ECO:0000256" key="5">
    <source>
        <dbReference type="ARBA" id="ARBA00022691"/>
    </source>
</evidence>
<proteinExistence type="inferred from homology"/>
<dbReference type="InterPro" id="IPR002877">
    <property type="entry name" value="RNA_MeTrfase_FtsJ_dom"/>
</dbReference>
<keyword evidence="10" id="KW-1185">Reference proteome</keyword>
<keyword evidence="4" id="KW-0808">Transferase</keyword>
<dbReference type="OrthoDB" id="20105at2759"/>
<sequence>MSFRQTYPLLSQKSKSKSAAWAARQHRDPFVKKRVSDPLAFRARSAFKLLDINDRWGHFLDQPDVRSVVDLGAAPGGWSQVVASKFGWTPTALEVAYLVGRGLKEEAQGKEGETEGDSSEEISDPENEEPNRALRKRWKKNRRAKKSEPESLIHYDPLNIDDFASFSPSTGRGKIVAVDLLPITPIPGVQTLKADFLLSSTTTQIQQLLATPENPRGKADVILSDMAANSSGNVTHDIQSSLEICEAVFEFARFNLRSADSIGRRKGGVLLMKFFSHPLLEKFRVETLESCFSYVYYVKPESSRSESREGYFLCQGWNP</sequence>
<feature type="compositionally biased region" description="Acidic residues" evidence="7">
    <location>
        <begin position="114"/>
        <end position="128"/>
    </location>
</feature>
<dbReference type="GO" id="GO:0005739">
    <property type="term" value="C:mitochondrion"/>
    <property type="evidence" value="ECO:0007669"/>
    <property type="project" value="TreeGrafter"/>
</dbReference>
<dbReference type="InterPro" id="IPR029063">
    <property type="entry name" value="SAM-dependent_MTases_sf"/>
</dbReference>
<dbReference type="AlphaFoldDB" id="A0A8S0WJG8"/>